<name>A0A4R7J8X5_9ACTN</name>
<keyword evidence="1" id="KW-0560">Oxidoreductase</keyword>
<dbReference type="InterPro" id="IPR036661">
    <property type="entry name" value="Luciferase-like_sf"/>
</dbReference>
<dbReference type="InterPro" id="IPR050766">
    <property type="entry name" value="Bact_Lucif_Oxidored"/>
</dbReference>
<evidence type="ECO:0000256" key="1">
    <source>
        <dbReference type="ARBA" id="ARBA00023002"/>
    </source>
</evidence>
<evidence type="ECO:0000313" key="5">
    <source>
        <dbReference type="Proteomes" id="UP000295371"/>
    </source>
</evidence>
<dbReference type="OrthoDB" id="9776438at2"/>
<feature type="domain" description="Luciferase-like" evidence="3">
    <location>
        <begin position="1"/>
        <end position="299"/>
    </location>
</feature>
<dbReference type="AlphaFoldDB" id="A0A4R7J8X5"/>
<gene>
    <name evidence="4" type="ORF">CLV29_0893</name>
</gene>
<reference evidence="4 5" key="1">
    <citation type="submission" date="2019-03" db="EMBL/GenBank/DDBJ databases">
        <title>Genomic Encyclopedia of Archaeal and Bacterial Type Strains, Phase II (KMG-II): from individual species to whole genera.</title>
        <authorList>
            <person name="Goeker M."/>
        </authorList>
    </citation>
    <scope>NUCLEOTIDE SEQUENCE [LARGE SCALE GENOMIC DNA]</scope>
    <source>
        <strain evidence="4 5">DSM 24323</strain>
    </source>
</reference>
<dbReference type="Pfam" id="PF00296">
    <property type="entry name" value="Bac_luciferase"/>
    <property type="match status" value="1"/>
</dbReference>
<keyword evidence="2 4" id="KW-0503">Monooxygenase</keyword>
<accession>A0A4R7J8X5</accession>
<dbReference type="InterPro" id="IPR011251">
    <property type="entry name" value="Luciferase-like_dom"/>
</dbReference>
<evidence type="ECO:0000259" key="3">
    <source>
        <dbReference type="Pfam" id="PF00296"/>
    </source>
</evidence>
<proteinExistence type="predicted"/>
<dbReference type="Proteomes" id="UP000295371">
    <property type="component" value="Unassembled WGS sequence"/>
</dbReference>
<dbReference type="EMBL" id="SOAW01000001">
    <property type="protein sequence ID" value="TDT33286.1"/>
    <property type="molecule type" value="Genomic_DNA"/>
</dbReference>
<dbReference type="Gene3D" id="3.20.20.30">
    <property type="entry name" value="Luciferase-like domain"/>
    <property type="match status" value="1"/>
</dbReference>
<comment type="caution">
    <text evidence="4">The sequence shown here is derived from an EMBL/GenBank/DDBJ whole genome shotgun (WGS) entry which is preliminary data.</text>
</comment>
<dbReference type="GO" id="GO:0005829">
    <property type="term" value="C:cytosol"/>
    <property type="evidence" value="ECO:0007669"/>
    <property type="project" value="TreeGrafter"/>
</dbReference>
<evidence type="ECO:0000313" key="4">
    <source>
        <dbReference type="EMBL" id="TDT33286.1"/>
    </source>
</evidence>
<evidence type="ECO:0000256" key="2">
    <source>
        <dbReference type="ARBA" id="ARBA00023033"/>
    </source>
</evidence>
<sequence>MRFLTLSLGFNADGPQKVSSKARLDGIVAQALWAEDAGIDAFAVGEHHTPDTEVSSPPVLLAAIAARTRRIRLFTAVTVLSVLDPVRVYEDYATVDNLSDGRVELIIGKGNTALQQEVFGYHEDDQWDRIEEKYDLLRLLIDNESVTWSGKYRPPLNDFSVRPRFLQQRPPIWHGSATSTRSTELAARHGDPLFSANVTGRLEQYRTLVEDHRRRWADHGRDPSAAVVGAGSAAVHLAPTSQQARAEFEPIFAERPRRVFSFAQQSSFVDFADAIAHGSWFVGSPAQVTESILRHQEVLGHSVQHIGEVDLVDPVRRAGAELFVDQVIPQVRNRLSGSAGTGSLDDDILGSGSVDEPHLVATAARRQENDQ</sequence>
<dbReference type="GO" id="GO:0016705">
    <property type="term" value="F:oxidoreductase activity, acting on paired donors, with incorporation or reduction of molecular oxygen"/>
    <property type="evidence" value="ECO:0007669"/>
    <property type="project" value="InterPro"/>
</dbReference>
<protein>
    <submittedName>
        <fullName evidence="4">Alkanesulfonate monooxygenase SsuD/methylene tetrahydromethanopterin reductase-like flavin-dependent oxidoreductase (Luciferase family)</fullName>
    </submittedName>
</protein>
<dbReference type="PANTHER" id="PTHR30137:SF8">
    <property type="entry name" value="BLR5498 PROTEIN"/>
    <property type="match status" value="1"/>
</dbReference>
<organism evidence="4 5">
    <name type="scientific">Naumannella halotolerans</name>
    <dbReference type="NCBI Taxonomy" id="993414"/>
    <lineage>
        <taxon>Bacteria</taxon>
        <taxon>Bacillati</taxon>
        <taxon>Actinomycetota</taxon>
        <taxon>Actinomycetes</taxon>
        <taxon>Propionibacteriales</taxon>
        <taxon>Propionibacteriaceae</taxon>
        <taxon>Naumannella</taxon>
    </lineage>
</organism>
<dbReference type="RefSeq" id="WP_133753829.1">
    <property type="nucleotide sequence ID" value="NZ_SOAW01000001.1"/>
</dbReference>
<dbReference type="PANTHER" id="PTHR30137">
    <property type="entry name" value="LUCIFERASE-LIKE MONOOXYGENASE"/>
    <property type="match status" value="1"/>
</dbReference>
<dbReference type="GO" id="GO:0004497">
    <property type="term" value="F:monooxygenase activity"/>
    <property type="evidence" value="ECO:0007669"/>
    <property type="project" value="UniProtKB-KW"/>
</dbReference>
<dbReference type="SUPFAM" id="SSF51679">
    <property type="entry name" value="Bacterial luciferase-like"/>
    <property type="match status" value="1"/>
</dbReference>
<keyword evidence="5" id="KW-1185">Reference proteome</keyword>